<dbReference type="Proteomes" id="UP000015104">
    <property type="component" value="Unassembled WGS sequence"/>
</dbReference>
<dbReference type="EMBL" id="CAEY01000446">
    <property type="status" value="NOT_ANNOTATED_CDS"/>
    <property type="molecule type" value="Genomic_DNA"/>
</dbReference>
<organism evidence="2 3">
    <name type="scientific">Tetranychus urticae</name>
    <name type="common">Two-spotted spider mite</name>
    <dbReference type="NCBI Taxonomy" id="32264"/>
    <lineage>
        <taxon>Eukaryota</taxon>
        <taxon>Metazoa</taxon>
        <taxon>Ecdysozoa</taxon>
        <taxon>Arthropoda</taxon>
        <taxon>Chelicerata</taxon>
        <taxon>Arachnida</taxon>
        <taxon>Acari</taxon>
        <taxon>Acariformes</taxon>
        <taxon>Trombidiformes</taxon>
        <taxon>Prostigmata</taxon>
        <taxon>Eleutherengona</taxon>
        <taxon>Raphignathae</taxon>
        <taxon>Tetranychoidea</taxon>
        <taxon>Tetranychidae</taxon>
        <taxon>Tetranychus</taxon>
    </lineage>
</organism>
<reference evidence="2" key="2">
    <citation type="submission" date="2015-06" db="UniProtKB">
        <authorList>
            <consortium name="EnsemblMetazoa"/>
        </authorList>
    </citation>
    <scope>IDENTIFICATION</scope>
</reference>
<dbReference type="HOGENOM" id="CLU_1645888_0_0_1"/>
<keyword evidence="3" id="KW-1185">Reference proteome</keyword>
<dbReference type="AlphaFoldDB" id="T1JR67"/>
<evidence type="ECO:0000313" key="2">
    <source>
        <dbReference type="EnsemblMetazoa" id="tetur01g05800.1"/>
    </source>
</evidence>
<accession>T1JR67</accession>
<dbReference type="EnsemblMetazoa" id="tetur01g05800.1">
    <property type="protein sequence ID" value="tetur01g05800.1"/>
    <property type="gene ID" value="tetur01g05800"/>
</dbReference>
<feature type="region of interest" description="Disordered" evidence="1">
    <location>
        <begin position="64"/>
        <end position="106"/>
    </location>
</feature>
<reference evidence="3" key="1">
    <citation type="submission" date="2011-08" db="EMBL/GenBank/DDBJ databases">
        <authorList>
            <person name="Rombauts S."/>
        </authorList>
    </citation>
    <scope>NUCLEOTIDE SEQUENCE</scope>
    <source>
        <strain evidence="3">London</strain>
    </source>
</reference>
<sequence>MLDYSQTFSGRKLLGGVNQHATVKKTPPTVCFGYIPHPAAPSDRYDYDYQGGVWYSFPPKKRYFTHSDPQPSPNKRSAPGSEPSTDHHRPINRPPAPALDVSSVPNEVATNPTDKVLYYYHVSHFVRDLMEAVRSNTLYNKYNTISNNTVVAYSLHKATLL</sequence>
<evidence type="ECO:0000313" key="3">
    <source>
        <dbReference type="Proteomes" id="UP000015104"/>
    </source>
</evidence>
<evidence type="ECO:0000256" key="1">
    <source>
        <dbReference type="SAM" id="MobiDB-lite"/>
    </source>
</evidence>
<proteinExistence type="predicted"/>
<name>T1JR67_TETUR</name>
<protein>
    <submittedName>
        <fullName evidence="2">Uncharacterized protein</fullName>
    </submittedName>
</protein>